<dbReference type="Proteomes" id="UP000754495">
    <property type="component" value="Unassembled WGS sequence"/>
</dbReference>
<protein>
    <recommendedName>
        <fullName evidence="3">DUF3291 domain-containing protein</fullName>
    </recommendedName>
</protein>
<evidence type="ECO:0000313" key="1">
    <source>
        <dbReference type="EMBL" id="NIH79452.1"/>
    </source>
</evidence>
<evidence type="ECO:0008006" key="3">
    <source>
        <dbReference type="Google" id="ProtNLM"/>
    </source>
</evidence>
<name>A0ABX0SR63_9PSEU</name>
<accession>A0ABX0SR63</accession>
<reference evidence="1 2" key="1">
    <citation type="submission" date="2020-03" db="EMBL/GenBank/DDBJ databases">
        <title>Sequencing the genomes of 1000 actinobacteria strains.</title>
        <authorList>
            <person name="Klenk H.-P."/>
        </authorList>
    </citation>
    <scope>NUCLEOTIDE SEQUENCE [LARGE SCALE GENOMIC DNA]</scope>
    <source>
        <strain evidence="1 2">DSM 45668</strain>
    </source>
</reference>
<dbReference type="EMBL" id="JAANOU010000001">
    <property type="protein sequence ID" value="NIH79452.1"/>
    <property type="molecule type" value="Genomic_DNA"/>
</dbReference>
<dbReference type="RefSeq" id="WP_167112651.1">
    <property type="nucleotide sequence ID" value="NZ_JAANOU010000001.1"/>
</dbReference>
<dbReference type="SUPFAM" id="SSF54909">
    <property type="entry name" value="Dimeric alpha+beta barrel"/>
    <property type="match status" value="1"/>
</dbReference>
<keyword evidence="2" id="KW-1185">Reference proteome</keyword>
<dbReference type="InterPro" id="IPR011008">
    <property type="entry name" value="Dimeric_a/b-barrel"/>
</dbReference>
<organism evidence="1 2">
    <name type="scientific">Amycolatopsis viridis</name>
    <dbReference type="NCBI Taxonomy" id="185678"/>
    <lineage>
        <taxon>Bacteria</taxon>
        <taxon>Bacillati</taxon>
        <taxon>Actinomycetota</taxon>
        <taxon>Actinomycetes</taxon>
        <taxon>Pseudonocardiales</taxon>
        <taxon>Pseudonocardiaceae</taxon>
        <taxon>Amycolatopsis</taxon>
    </lineage>
</organism>
<comment type="caution">
    <text evidence="1">The sequence shown here is derived from an EMBL/GenBank/DDBJ whole genome shotgun (WGS) entry which is preliminary data.</text>
</comment>
<gene>
    <name evidence="1" type="ORF">FHX46_001982</name>
</gene>
<sequence length="127" mass="14458">MLRTSWVAGPAEAAGPVLVSVTDYTSNRLWDMPGIYRAGRRLARHWPSLDGAVGHWLWAEPLQRRSGSVSVWRSKQALRGFVGLPEHVRIMRTYRDRGSIRSTTWTVEDPDLRTVWAQASEFLRQAA</sequence>
<proteinExistence type="predicted"/>
<evidence type="ECO:0000313" key="2">
    <source>
        <dbReference type="Proteomes" id="UP000754495"/>
    </source>
</evidence>